<protein>
    <recommendedName>
        <fullName evidence="1">Chitin-binding type-4 domain-containing protein</fullName>
    </recommendedName>
</protein>
<accession>A0AAE0VKT6</accession>
<dbReference type="PANTHER" id="PTHR21113:SF4">
    <property type="entry name" value="CHITIN-BINDING TYPE-4 DOMAIN-CONTAINING PROTEIN"/>
    <property type="match status" value="1"/>
</dbReference>
<dbReference type="Proteomes" id="UP001195483">
    <property type="component" value="Unassembled WGS sequence"/>
</dbReference>
<comment type="caution">
    <text evidence="2">The sequence shown here is derived from an EMBL/GenBank/DDBJ whole genome shotgun (WGS) entry which is preliminary data.</text>
</comment>
<reference evidence="2" key="1">
    <citation type="journal article" date="2021" name="Genome Biol. Evol.">
        <title>A High-Quality Reference Genome for a Parasitic Bivalve with Doubly Uniparental Inheritance (Bivalvia: Unionida).</title>
        <authorList>
            <person name="Smith C.H."/>
        </authorList>
    </citation>
    <scope>NUCLEOTIDE SEQUENCE</scope>
    <source>
        <strain evidence="2">CHS0354</strain>
    </source>
</reference>
<feature type="domain" description="Chitin-binding type-4" evidence="1">
    <location>
        <begin position="42"/>
        <end position="230"/>
    </location>
</feature>
<reference evidence="2" key="3">
    <citation type="submission" date="2023-05" db="EMBL/GenBank/DDBJ databases">
        <authorList>
            <person name="Smith C.H."/>
        </authorList>
    </citation>
    <scope>NUCLEOTIDE SEQUENCE</scope>
    <source>
        <strain evidence="2">CHS0354</strain>
        <tissue evidence="2">Mantle</tissue>
    </source>
</reference>
<evidence type="ECO:0000259" key="1">
    <source>
        <dbReference type="Pfam" id="PF03067"/>
    </source>
</evidence>
<dbReference type="EMBL" id="JAEAOA010000612">
    <property type="protein sequence ID" value="KAK3580517.1"/>
    <property type="molecule type" value="Genomic_DNA"/>
</dbReference>
<dbReference type="AlphaFoldDB" id="A0AAE0VKT6"/>
<reference evidence="2" key="2">
    <citation type="journal article" date="2021" name="Genome Biol. Evol.">
        <title>Developing a high-quality reference genome for a parasitic bivalve with doubly uniparental inheritance (Bivalvia: Unionida).</title>
        <authorList>
            <person name="Smith C.H."/>
        </authorList>
    </citation>
    <scope>NUCLEOTIDE SEQUENCE</scope>
    <source>
        <strain evidence="2">CHS0354</strain>
        <tissue evidence="2">Mantle</tissue>
    </source>
</reference>
<gene>
    <name evidence="2" type="ORF">CHS0354_009469</name>
</gene>
<evidence type="ECO:0000313" key="2">
    <source>
        <dbReference type="EMBL" id="KAK3580517.1"/>
    </source>
</evidence>
<sequence length="515" mass="58003">MNKAIGITGSWNRLQIVSTMVSSMLVSVAILHLISIQDASGHGALIEPPMRSVLWKYGFHTPINYNYTELYCGGFQKFLNNSGRCGVCGDPFQGPHENERGGKYDLGIIARSYPEGTTNIDVKVEITAHHKGYFEFKLCPNEEAEITQECLDRYPLMIEEGIQQGDPMKFYPPDKEVVHPLKVLIPPDMRCERCVLQWTYKTGNRWGNDPDGKSCLGCGMQEKFINCADISIRSHGNIVNTHFKSIDSLPVSDQTPSTAEEKHDAENIQIKDQELNSITANNTIPSMIRGGATEQLNDNIVQHYKVTTNTRQTNSHPVIPQHDITIQTSEGFTKAHTTLLLEQRISTTTGPETKANHSHMQISILNTTHWINPMQNSDRQGLPMGRHQPLTGISDNKAHLFPLHQIHMANTVQGEALGRHQPHEIRIEVQAMMALASPQVREFYQRLFFLKSLSNSHQLNKNLQNTTPTERDRAVLAAIHSLHGAISNTIHREALIRNFMLTQRQLKIDRRGHGV</sequence>
<proteinExistence type="predicted"/>
<organism evidence="2 3">
    <name type="scientific">Potamilus streckersoni</name>
    <dbReference type="NCBI Taxonomy" id="2493646"/>
    <lineage>
        <taxon>Eukaryota</taxon>
        <taxon>Metazoa</taxon>
        <taxon>Spiralia</taxon>
        <taxon>Lophotrochozoa</taxon>
        <taxon>Mollusca</taxon>
        <taxon>Bivalvia</taxon>
        <taxon>Autobranchia</taxon>
        <taxon>Heteroconchia</taxon>
        <taxon>Palaeoheterodonta</taxon>
        <taxon>Unionida</taxon>
        <taxon>Unionoidea</taxon>
        <taxon>Unionidae</taxon>
        <taxon>Ambleminae</taxon>
        <taxon>Lampsilini</taxon>
        <taxon>Potamilus</taxon>
    </lineage>
</organism>
<dbReference type="PANTHER" id="PTHR21113">
    <property type="entry name" value="AGAP001705-PA"/>
    <property type="match status" value="1"/>
</dbReference>
<dbReference type="Pfam" id="PF03067">
    <property type="entry name" value="LPMO_10"/>
    <property type="match status" value="1"/>
</dbReference>
<dbReference type="InterPro" id="IPR004302">
    <property type="entry name" value="Cellulose/chitin-bd_N"/>
</dbReference>
<evidence type="ECO:0000313" key="3">
    <source>
        <dbReference type="Proteomes" id="UP001195483"/>
    </source>
</evidence>
<keyword evidence="3" id="KW-1185">Reference proteome</keyword>
<name>A0AAE0VKT6_9BIVA</name>